<feature type="region of interest" description="Disordered" evidence="1">
    <location>
        <begin position="21"/>
        <end position="82"/>
    </location>
</feature>
<evidence type="ECO:0000313" key="4">
    <source>
        <dbReference type="Proteomes" id="UP000190102"/>
    </source>
</evidence>
<sequence>MKATIVTLMIAALALAGCQDKPKTEAPTNQQTAAALPAGHPPVGGMPPAAEGKPGMPKDAAHAGAQADPHAGLKPMSVPQGVPSKTGKVLEVLDGGQYIYLQVQHDDGKKIWVAALPMKVAKGDKVKYADAPALPNFPSKALNRTFDQLVLTQAVEVVK</sequence>
<evidence type="ECO:0000256" key="2">
    <source>
        <dbReference type="SAM" id="SignalP"/>
    </source>
</evidence>
<proteinExistence type="predicted"/>
<feature type="chain" id="PRO_5012933580" description="Lipoprotein" evidence="2">
    <location>
        <begin position="17"/>
        <end position="159"/>
    </location>
</feature>
<protein>
    <recommendedName>
        <fullName evidence="5">Lipoprotein</fullName>
    </recommendedName>
</protein>
<evidence type="ECO:0008006" key="5">
    <source>
        <dbReference type="Google" id="ProtNLM"/>
    </source>
</evidence>
<dbReference type="STRING" id="115783.SAMN02745119_03113"/>
<keyword evidence="4" id="KW-1185">Reference proteome</keyword>
<dbReference type="PROSITE" id="PS51257">
    <property type="entry name" value="PROKAR_LIPOPROTEIN"/>
    <property type="match status" value="1"/>
</dbReference>
<evidence type="ECO:0000313" key="3">
    <source>
        <dbReference type="EMBL" id="SKA20208.1"/>
    </source>
</evidence>
<accession>A0A1T4RWT9</accession>
<dbReference type="RefSeq" id="WP_244161430.1">
    <property type="nucleotide sequence ID" value="NZ_FUWR01000026.1"/>
</dbReference>
<reference evidence="4" key="1">
    <citation type="submission" date="2017-02" db="EMBL/GenBank/DDBJ databases">
        <authorList>
            <person name="Varghese N."/>
            <person name="Submissions S."/>
        </authorList>
    </citation>
    <scope>NUCLEOTIDE SEQUENCE [LARGE SCALE GENOMIC DNA]</scope>
    <source>
        <strain evidence="4">ATCC BAA-34</strain>
    </source>
</reference>
<organism evidence="3 4">
    <name type="scientific">Trichlorobacter thiogenes</name>
    <dbReference type="NCBI Taxonomy" id="115783"/>
    <lineage>
        <taxon>Bacteria</taxon>
        <taxon>Pseudomonadati</taxon>
        <taxon>Thermodesulfobacteriota</taxon>
        <taxon>Desulfuromonadia</taxon>
        <taxon>Geobacterales</taxon>
        <taxon>Geobacteraceae</taxon>
        <taxon>Trichlorobacter</taxon>
    </lineage>
</organism>
<dbReference type="AlphaFoldDB" id="A0A1T4RWT9"/>
<evidence type="ECO:0000256" key="1">
    <source>
        <dbReference type="SAM" id="MobiDB-lite"/>
    </source>
</evidence>
<feature type="signal peptide" evidence="2">
    <location>
        <begin position="1"/>
        <end position="16"/>
    </location>
</feature>
<keyword evidence="2" id="KW-0732">Signal</keyword>
<gene>
    <name evidence="3" type="ORF">SAMN02745119_03113</name>
</gene>
<feature type="compositionally biased region" description="Low complexity" evidence="1">
    <location>
        <begin position="62"/>
        <end position="72"/>
    </location>
</feature>
<dbReference type="Proteomes" id="UP000190102">
    <property type="component" value="Unassembled WGS sequence"/>
</dbReference>
<name>A0A1T4RWT9_9BACT</name>
<dbReference type="EMBL" id="FUWR01000026">
    <property type="protein sequence ID" value="SKA20208.1"/>
    <property type="molecule type" value="Genomic_DNA"/>
</dbReference>